<evidence type="ECO:0000256" key="1">
    <source>
        <dbReference type="SAM" id="Coils"/>
    </source>
</evidence>
<protein>
    <submittedName>
        <fullName evidence="3">Predicted protein</fullName>
    </submittedName>
</protein>
<dbReference type="InParanoid" id="D2VHN0"/>
<accession>D2VHN0</accession>
<dbReference type="KEGG" id="ngr:NAEGRDRAFT_68383"/>
<keyword evidence="4" id="KW-1185">Reference proteome</keyword>
<dbReference type="Proteomes" id="UP000006671">
    <property type="component" value="Unassembled WGS sequence"/>
</dbReference>
<gene>
    <name evidence="3" type="ORF">NAEGRDRAFT_68383</name>
</gene>
<evidence type="ECO:0000313" key="3">
    <source>
        <dbReference type="EMBL" id="EFC43616.1"/>
    </source>
</evidence>
<feature type="compositionally biased region" description="Acidic residues" evidence="2">
    <location>
        <begin position="262"/>
        <end position="277"/>
    </location>
</feature>
<dbReference type="RefSeq" id="XP_002676360.1">
    <property type="nucleotide sequence ID" value="XM_002676314.1"/>
</dbReference>
<evidence type="ECO:0000313" key="4">
    <source>
        <dbReference type="Proteomes" id="UP000006671"/>
    </source>
</evidence>
<feature type="region of interest" description="Disordered" evidence="2">
    <location>
        <begin position="215"/>
        <end position="234"/>
    </location>
</feature>
<dbReference type="EMBL" id="GG738872">
    <property type="protein sequence ID" value="EFC43616.1"/>
    <property type="molecule type" value="Genomic_DNA"/>
</dbReference>
<proteinExistence type="predicted"/>
<dbReference type="AlphaFoldDB" id="D2VHN0"/>
<feature type="region of interest" description="Disordered" evidence="2">
    <location>
        <begin position="259"/>
        <end position="278"/>
    </location>
</feature>
<dbReference type="VEuPathDB" id="AmoebaDB:NAEGRDRAFT_68383"/>
<reference evidence="3 4" key="1">
    <citation type="journal article" date="2010" name="Cell">
        <title>The genome of Naegleria gruberi illuminates early eukaryotic versatility.</title>
        <authorList>
            <person name="Fritz-Laylin L.K."/>
            <person name="Prochnik S.E."/>
            <person name="Ginger M.L."/>
            <person name="Dacks J.B."/>
            <person name="Carpenter M.L."/>
            <person name="Field M.C."/>
            <person name="Kuo A."/>
            <person name="Paredez A."/>
            <person name="Chapman J."/>
            <person name="Pham J."/>
            <person name="Shu S."/>
            <person name="Neupane R."/>
            <person name="Cipriano M."/>
            <person name="Mancuso J."/>
            <person name="Tu H."/>
            <person name="Salamov A."/>
            <person name="Lindquist E."/>
            <person name="Shapiro H."/>
            <person name="Lucas S."/>
            <person name="Grigoriev I.V."/>
            <person name="Cande W.Z."/>
            <person name="Fulton C."/>
            <person name="Rokhsar D.S."/>
            <person name="Dawson S.C."/>
        </authorList>
    </citation>
    <scope>NUCLEOTIDE SEQUENCE [LARGE SCALE GENOMIC DNA]</scope>
    <source>
        <strain evidence="3 4">NEG-M</strain>
    </source>
</reference>
<keyword evidence="1" id="KW-0175">Coiled coil</keyword>
<feature type="coiled-coil region" evidence="1">
    <location>
        <begin position="128"/>
        <end position="159"/>
    </location>
</feature>
<dbReference type="OrthoDB" id="10261407at2759"/>
<sequence length="399" mass="45921">MPHNESIMFSPPPPMRDSLLTGGLSLITDHHGSSLLGDNSRMMDQSEMTSELIIGNDFENNKKLTFLHLHDTAQNKLEDEESEGSVMKSQLKKLLFLYQELCTKKMSMERLEHLDESGNVVDRFKGSMNFDESHIQQEKKEYKQKKKETNMLSEELETKTKILHEKFAHLKSLKQRYEEMFEKLENPDLLEDSTSLIDIMTDNTPAVEEQQIVDNHSQDADSQDNQGGMTVVDEEDEIGKEPKTLDEYLGDTRKRLSFSDVGAEEDIEEEEDEDEEERIIPVQPPKPIENLTILSAVNEFKFLKWCNNIEIIDCREFHSKQVVEVELKIPLSADQVTKLDVVLSFNKHYKEPALISVTCAQPISSQRIDFSDIIQRAIYLNDVPYLFSAISSRVRSSKK</sequence>
<name>D2VHN0_NAEGR</name>
<dbReference type="GeneID" id="8863336"/>
<evidence type="ECO:0000256" key="2">
    <source>
        <dbReference type="SAM" id="MobiDB-lite"/>
    </source>
</evidence>
<dbReference type="OMA" id="CREFHSK"/>
<organism evidence="4">
    <name type="scientific">Naegleria gruberi</name>
    <name type="common">Amoeba</name>
    <dbReference type="NCBI Taxonomy" id="5762"/>
    <lineage>
        <taxon>Eukaryota</taxon>
        <taxon>Discoba</taxon>
        <taxon>Heterolobosea</taxon>
        <taxon>Tetramitia</taxon>
        <taxon>Eutetramitia</taxon>
        <taxon>Vahlkampfiidae</taxon>
        <taxon>Naegleria</taxon>
    </lineage>
</organism>